<gene>
    <name evidence="1" type="ORF">ACEZDE_14500</name>
</gene>
<dbReference type="Proteomes" id="UP001592531">
    <property type="component" value="Unassembled WGS sequence"/>
</dbReference>
<protein>
    <recommendedName>
        <fullName evidence="3">Nucleotidyltransferase domain-containing protein</fullName>
    </recommendedName>
</protein>
<proteinExistence type="predicted"/>
<reference evidence="1 2" key="1">
    <citation type="submission" date="2024-09" db="EMBL/GenBank/DDBJ databases">
        <authorList>
            <person name="Lee S.D."/>
        </authorList>
    </citation>
    <scope>NUCLEOTIDE SEQUENCE [LARGE SCALE GENOMIC DNA]</scope>
    <source>
        <strain evidence="1 2">N8-3</strain>
    </source>
</reference>
<dbReference type="RefSeq" id="WP_380536312.1">
    <property type="nucleotide sequence ID" value="NZ_JBHFAB010000009.1"/>
</dbReference>
<sequence>MAFEAPSLTLKYGSGREASAEGREALLKGRLAELQLPTAADVHEKYPAFVDASSIFVSGSLIWGWAHANSDLDLYVISKEPFVAGPGMETFERHVSTADPLIWITLGEFGPFRTDIEIWREEQVDEIIDRFAKGVPNQEVPDIGMSEHDMLHRLVSGAPIAGDDWFAARRDAIRAGSFGSWLAESKKLDAEGFLEDVAGLLASGDEHAAVIAAREAFNRSLTGLLALYGEYGVSPKWNFKRVLSAQPAEISKDEAWELITMKGCYEQPGAWAEHAAAVATRLLIAVEEKTA</sequence>
<evidence type="ECO:0008006" key="3">
    <source>
        <dbReference type="Google" id="ProtNLM"/>
    </source>
</evidence>
<accession>A0ABV6VVN7</accession>
<dbReference type="SUPFAM" id="SSF81301">
    <property type="entry name" value="Nucleotidyltransferase"/>
    <property type="match status" value="1"/>
</dbReference>
<evidence type="ECO:0000313" key="1">
    <source>
        <dbReference type="EMBL" id="MFC1417844.1"/>
    </source>
</evidence>
<organism evidence="1 2">
    <name type="scientific">Streptacidiphilus cavernicola</name>
    <dbReference type="NCBI Taxonomy" id="3342716"/>
    <lineage>
        <taxon>Bacteria</taxon>
        <taxon>Bacillati</taxon>
        <taxon>Actinomycetota</taxon>
        <taxon>Actinomycetes</taxon>
        <taxon>Kitasatosporales</taxon>
        <taxon>Streptomycetaceae</taxon>
        <taxon>Streptacidiphilus</taxon>
    </lineage>
</organism>
<name>A0ABV6VVN7_9ACTN</name>
<dbReference type="InterPro" id="IPR043519">
    <property type="entry name" value="NT_sf"/>
</dbReference>
<comment type="caution">
    <text evidence="1">The sequence shown here is derived from an EMBL/GenBank/DDBJ whole genome shotgun (WGS) entry which is preliminary data.</text>
</comment>
<evidence type="ECO:0000313" key="2">
    <source>
        <dbReference type="Proteomes" id="UP001592531"/>
    </source>
</evidence>
<keyword evidence="2" id="KW-1185">Reference proteome</keyword>
<dbReference type="EMBL" id="JBHFAB010000009">
    <property type="protein sequence ID" value="MFC1417844.1"/>
    <property type="molecule type" value="Genomic_DNA"/>
</dbReference>